<name>A0A2G9QAR0_AQUCT</name>
<evidence type="ECO:0000256" key="1">
    <source>
        <dbReference type="SAM" id="Phobius"/>
    </source>
</evidence>
<reference evidence="3" key="1">
    <citation type="journal article" date="2017" name="Nat. Commun.">
        <title>The North American bullfrog draft genome provides insight into hormonal regulation of long noncoding RNA.</title>
        <authorList>
            <person name="Hammond S.A."/>
            <person name="Warren R.L."/>
            <person name="Vandervalk B.P."/>
            <person name="Kucuk E."/>
            <person name="Khan H."/>
            <person name="Gibb E.A."/>
            <person name="Pandoh P."/>
            <person name="Kirk H."/>
            <person name="Zhao Y."/>
            <person name="Jones M."/>
            <person name="Mungall A.J."/>
            <person name="Coope R."/>
            <person name="Pleasance S."/>
            <person name="Moore R.A."/>
            <person name="Holt R.A."/>
            <person name="Round J.M."/>
            <person name="Ohora S."/>
            <person name="Walle B.V."/>
            <person name="Veldhoen N."/>
            <person name="Helbing C.C."/>
            <person name="Birol I."/>
        </authorList>
    </citation>
    <scope>NUCLEOTIDE SEQUENCE [LARGE SCALE GENOMIC DNA]</scope>
</reference>
<dbReference type="Proteomes" id="UP000228934">
    <property type="component" value="Unassembled WGS sequence"/>
</dbReference>
<organism evidence="2 3">
    <name type="scientific">Aquarana catesbeiana</name>
    <name type="common">American bullfrog</name>
    <name type="synonym">Rana catesbeiana</name>
    <dbReference type="NCBI Taxonomy" id="8400"/>
    <lineage>
        <taxon>Eukaryota</taxon>
        <taxon>Metazoa</taxon>
        <taxon>Chordata</taxon>
        <taxon>Craniata</taxon>
        <taxon>Vertebrata</taxon>
        <taxon>Euteleostomi</taxon>
        <taxon>Amphibia</taxon>
        <taxon>Batrachia</taxon>
        <taxon>Anura</taxon>
        <taxon>Neobatrachia</taxon>
        <taxon>Ranoidea</taxon>
        <taxon>Ranidae</taxon>
        <taxon>Aquarana</taxon>
    </lineage>
</organism>
<feature type="transmembrane region" description="Helical" evidence="1">
    <location>
        <begin position="40"/>
        <end position="61"/>
    </location>
</feature>
<keyword evidence="1" id="KW-0472">Membrane</keyword>
<keyword evidence="3" id="KW-1185">Reference proteome</keyword>
<keyword evidence="1" id="KW-1133">Transmembrane helix</keyword>
<evidence type="ECO:0000313" key="2">
    <source>
        <dbReference type="EMBL" id="PIO12133.1"/>
    </source>
</evidence>
<protein>
    <submittedName>
        <fullName evidence="2">Uncharacterized protein</fullName>
    </submittedName>
</protein>
<proteinExistence type="predicted"/>
<dbReference type="AlphaFoldDB" id="A0A2G9QAR0"/>
<evidence type="ECO:0000313" key="3">
    <source>
        <dbReference type="Proteomes" id="UP000228934"/>
    </source>
</evidence>
<accession>A0A2G9QAR0</accession>
<gene>
    <name evidence="2" type="ORF">AB205_0053620</name>
</gene>
<dbReference type="EMBL" id="KZ060556">
    <property type="protein sequence ID" value="PIO12133.1"/>
    <property type="molecule type" value="Genomic_DNA"/>
</dbReference>
<sequence>MPKITQKTKKIVKKTKKIKKNKINTFKKNAPFNVRTVKCFYYYNVCGLLFISTSFFIYWVFTVTKGLID</sequence>
<keyword evidence="1" id="KW-0812">Transmembrane</keyword>